<evidence type="ECO:0000313" key="1">
    <source>
        <dbReference type="EMBL" id="KAH3847443.1"/>
    </source>
</evidence>
<protein>
    <submittedName>
        <fullName evidence="1">Uncharacterized protein</fullName>
    </submittedName>
</protein>
<dbReference type="Gene3D" id="1.20.1170.10">
    <property type="match status" value="1"/>
</dbReference>
<dbReference type="SUPFAM" id="SSF58100">
    <property type="entry name" value="Bacterial hemolysins"/>
    <property type="match status" value="1"/>
</dbReference>
<evidence type="ECO:0000313" key="2">
    <source>
        <dbReference type="Proteomes" id="UP000828390"/>
    </source>
</evidence>
<dbReference type="EMBL" id="JAIWYP010000003">
    <property type="protein sequence ID" value="KAH3847443.1"/>
    <property type="molecule type" value="Genomic_DNA"/>
</dbReference>
<proteinExistence type="predicted"/>
<reference evidence="1" key="1">
    <citation type="journal article" date="2019" name="bioRxiv">
        <title>The Genome of the Zebra Mussel, Dreissena polymorpha: A Resource for Invasive Species Research.</title>
        <authorList>
            <person name="McCartney M.A."/>
            <person name="Auch B."/>
            <person name="Kono T."/>
            <person name="Mallez S."/>
            <person name="Zhang Y."/>
            <person name="Obille A."/>
            <person name="Becker A."/>
            <person name="Abrahante J.E."/>
            <person name="Garbe J."/>
            <person name="Badalamenti J.P."/>
            <person name="Herman A."/>
            <person name="Mangelson H."/>
            <person name="Liachko I."/>
            <person name="Sullivan S."/>
            <person name="Sone E.D."/>
            <person name="Koren S."/>
            <person name="Silverstein K.A.T."/>
            <person name="Beckman K.B."/>
            <person name="Gohl D.M."/>
        </authorList>
    </citation>
    <scope>NUCLEOTIDE SEQUENCE</scope>
    <source>
        <strain evidence="1">Duluth1</strain>
        <tissue evidence="1">Whole animal</tissue>
    </source>
</reference>
<comment type="caution">
    <text evidence="1">The sequence shown here is derived from an EMBL/GenBank/DDBJ whole genome shotgun (WGS) entry which is preliminary data.</text>
</comment>
<organism evidence="1 2">
    <name type="scientific">Dreissena polymorpha</name>
    <name type="common">Zebra mussel</name>
    <name type="synonym">Mytilus polymorpha</name>
    <dbReference type="NCBI Taxonomy" id="45954"/>
    <lineage>
        <taxon>Eukaryota</taxon>
        <taxon>Metazoa</taxon>
        <taxon>Spiralia</taxon>
        <taxon>Lophotrochozoa</taxon>
        <taxon>Mollusca</taxon>
        <taxon>Bivalvia</taxon>
        <taxon>Autobranchia</taxon>
        <taxon>Heteroconchia</taxon>
        <taxon>Euheterodonta</taxon>
        <taxon>Imparidentia</taxon>
        <taxon>Neoheterodontei</taxon>
        <taxon>Myida</taxon>
        <taxon>Dreissenoidea</taxon>
        <taxon>Dreissenidae</taxon>
        <taxon>Dreissena</taxon>
    </lineage>
</organism>
<dbReference type="Proteomes" id="UP000828390">
    <property type="component" value="Unassembled WGS sequence"/>
</dbReference>
<keyword evidence="2" id="KW-1185">Reference proteome</keyword>
<accession>A0A9D4KXG2</accession>
<gene>
    <name evidence="1" type="ORF">DPMN_089764</name>
</gene>
<dbReference type="AlphaFoldDB" id="A0A9D4KXG2"/>
<sequence>MRSELMKFSSDVNLDPDIQPALKQMVSMGTACWRKFKNTMTEEGVVILVQKELLMSAVGPSDVNVRDMQTAFDVICRKLRDVRDDELALQTVVHGLIEFFRGRKKQHDESLASGELSLENIMTQIEDIDLETAMIYSDIETMNQDATRLNQTAGELERQSVKKKDTGIGGIVMSVVGAVLAPITGGLSLGLTAAGGVLAAGGLKDEAGCRSQAGQLRSQARDTRMCARGLAKKAKASIDRKNILAEQIGLLRSEKDQFEQSIASLQSITTSLNEFILEIDHALNVFQVLDTVFKDVCLKSESFEIMQNALKRNPARVAERAQGQLRDLQDKWLAMETMLSMNGVVTSWEPLTCD</sequence>
<name>A0A9D4KXG2_DREPO</name>
<reference evidence="1" key="2">
    <citation type="submission" date="2020-11" db="EMBL/GenBank/DDBJ databases">
        <authorList>
            <person name="McCartney M.A."/>
            <person name="Auch B."/>
            <person name="Kono T."/>
            <person name="Mallez S."/>
            <person name="Becker A."/>
            <person name="Gohl D.M."/>
            <person name="Silverstein K.A.T."/>
            <person name="Koren S."/>
            <person name="Bechman K.B."/>
            <person name="Herman A."/>
            <person name="Abrahante J.E."/>
            <person name="Garbe J."/>
        </authorList>
    </citation>
    <scope>NUCLEOTIDE SEQUENCE</scope>
    <source>
        <strain evidence="1">Duluth1</strain>
        <tissue evidence="1">Whole animal</tissue>
    </source>
</reference>